<keyword evidence="6 7" id="KW-0539">Nucleus</keyword>
<dbReference type="PANTHER" id="PTHR11267:SF106">
    <property type="entry name" value="T-RELATED PROTEIN"/>
    <property type="match status" value="1"/>
</dbReference>
<evidence type="ECO:0000256" key="7">
    <source>
        <dbReference type="PROSITE-ProRule" id="PRU00201"/>
    </source>
</evidence>
<reference evidence="10" key="1">
    <citation type="submission" date="2020-08" db="EMBL/GenBank/DDBJ databases">
        <title>Spodoptera exigua strain:BAW_Kor-Di-RS1 Genome sequencing and assembly.</title>
        <authorList>
            <person name="Kim J."/>
            <person name="Nam H.Y."/>
            <person name="Kwon M."/>
            <person name="Choi J.H."/>
            <person name="Cho S.R."/>
            <person name="Kim G.-H."/>
        </authorList>
    </citation>
    <scope>NUCLEOTIDE SEQUENCE</scope>
    <source>
        <strain evidence="10">BAW_Kor-Di-RS1</strain>
        <tissue evidence="10">Whole-body</tissue>
    </source>
</reference>
<dbReference type="Proteomes" id="UP000648187">
    <property type="component" value="Unassembled WGS sequence"/>
</dbReference>
<feature type="region of interest" description="Disordered" evidence="8">
    <location>
        <begin position="237"/>
        <end position="281"/>
    </location>
</feature>
<dbReference type="InterPro" id="IPR002070">
    <property type="entry name" value="TF_Brachyury"/>
</dbReference>
<keyword evidence="11" id="KW-1185">Reference proteome</keyword>
<evidence type="ECO:0000313" key="11">
    <source>
        <dbReference type="Proteomes" id="UP000648187"/>
    </source>
</evidence>
<evidence type="ECO:0000256" key="6">
    <source>
        <dbReference type="ARBA" id="ARBA00023242"/>
    </source>
</evidence>
<dbReference type="PRINTS" id="PR00937">
    <property type="entry name" value="TBOX"/>
</dbReference>
<dbReference type="GO" id="GO:0001708">
    <property type="term" value="P:cell fate specification"/>
    <property type="evidence" value="ECO:0007669"/>
    <property type="project" value="TreeGrafter"/>
</dbReference>
<evidence type="ECO:0000259" key="9">
    <source>
        <dbReference type="PROSITE" id="PS50252"/>
    </source>
</evidence>
<feature type="region of interest" description="Disordered" evidence="8">
    <location>
        <begin position="349"/>
        <end position="402"/>
    </location>
</feature>
<dbReference type="Pfam" id="PF00907">
    <property type="entry name" value="T-box"/>
    <property type="match status" value="1"/>
</dbReference>
<feature type="compositionally biased region" description="Polar residues" evidence="8">
    <location>
        <begin position="237"/>
        <end position="246"/>
    </location>
</feature>
<dbReference type="InterPro" id="IPR036960">
    <property type="entry name" value="T-box_sf"/>
</dbReference>
<comment type="subcellular location">
    <subcellularLocation>
        <location evidence="1 7">Nucleus</location>
    </subcellularLocation>
</comment>
<evidence type="ECO:0000256" key="1">
    <source>
        <dbReference type="ARBA" id="ARBA00004123"/>
    </source>
</evidence>
<comment type="caution">
    <text evidence="10">The sequence shown here is derived from an EMBL/GenBank/DDBJ whole genome shotgun (WGS) entry which is preliminary data.</text>
</comment>
<dbReference type="AlphaFoldDB" id="A0A835L5K0"/>
<name>A0A835L5K0_SPOEX</name>
<protein>
    <recommendedName>
        <fullName evidence="9">T-box domain-containing protein</fullName>
    </recommendedName>
</protein>
<sequence length="402" mass="43623">MAASHILSAVEPTVGGGSSRSGREREVNVALDDRELWVRFQTLTNEMIVTKNGRPKLRRMFPVVKVTASGLDPTAMYTVLLEFVQVDSHRWKYVNGEWVPGGKAEVPPSNAIYIHPESPNFGAHWMKEPISFAKVKLTNKTNGNGQKALAARCECATVSWLPLSSVRRIGGWFVTSQSLYGSSNAASRRPAPYPPRPPSRPRTLSPPSSYSNSERTTTATNGSGSYTWVSSSGYWNSTQGSSSPQPNTSPAPYRTPPHAYPAPLEYAPAPPTSTSAPTSAPAPLYPLQYEAPAQHHSPYYQHAYAPYAHHAIEDISYWPNSLNSYGYQPSEYVGSGEVAYGGEGMPFGSAGPSLEAAAAGEGRATPPGQEHPQSEREYKFSAEEERQSPCDEPALPPRSPAQ</sequence>
<dbReference type="InterPro" id="IPR018186">
    <property type="entry name" value="TF_T-box_CS"/>
</dbReference>
<feature type="compositionally biased region" description="Low complexity" evidence="8">
    <location>
        <begin position="201"/>
        <end position="211"/>
    </location>
</feature>
<dbReference type="PROSITE" id="PS50252">
    <property type="entry name" value="TBOX_3"/>
    <property type="match status" value="1"/>
</dbReference>
<dbReference type="GO" id="GO:0005634">
    <property type="term" value="C:nucleus"/>
    <property type="evidence" value="ECO:0007669"/>
    <property type="project" value="UniProtKB-SubCell"/>
</dbReference>
<dbReference type="InterPro" id="IPR001699">
    <property type="entry name" value="TF_T-box"/>
</dbReference>
<keyword evidence="2" id="KW-0217">Developmental protein</keyword>
<evidence type="ECO:0000256" key="4">
    <source>
        <dbReference type="ARBA" id="ARBA00023125"/>
    </source>
</evidence>
<accession>A0A835L5K0</accession>
<evidence type="ECO:0000256" key="3">
    <source>
        <dbReference type="ARBA" id="ARBA00023015"/>
    </source>
</evidence>
<evidence type="ECO:0000256" key="5">
    <source>
        <dbReference type="ARBA" id="ARBA00023163"/>
    </source>
</evidence>
<dbReference type="GO" id="GO:0000978">
    <property type="term" value="F:RNA polymerase II cis-regulatory region sequence-specific DNA binding"/>
    <property type="evidence" value="ECO:0007669"/>
    <property type="project" value="InterPro"/>
</dbReference>
<evidence type="ECO:0000313" key="10">
    <source>
        <dbReference type="EMBL" id="KAF9415007.1"/>
    </source>
</evidence>
<dbReference type="PANTHER" id="PTHR11267">
    <property type="entry name" value="T-BOX PROTEIN-RELATED"/>
    <property type="match status" value="1"/>
</dbReference>
<dbReference type="SMART" id="SM00425">
    <property type="entry name" value="TBOX"/>
    <property type="match status" value="1"/>
</dbReference>
<dbReference type="InterPro" id="IPR046360">
    <property type="entry name" value="T-box_DNA-bd"/>
</dbReference>
<feature type="domain" description="T-box" evidence="9">
    <location>
        <begin position="31"/>
        <end position="168"/>
    </location>
</feature>
<evidence type="ECO:0000256" key="2">
    <source>
        <dbReference type="ARBA" id="ARBA00022473"/>
    </source>
</evidence>
<dbReference type="GO" id="GO:0000981">
    <property type="term" value="F:DNA-binding transcription factor activity, RNA polymerase II-specific"/>
    <property type="evidence" value="ECO:0007669"/>
    <property type="project" value="TreeGrafter"/>
</dbReference>
<keyword evidence="4 7" id="KW-0238">DNA-binding</keyword>
<evidence type="ECO:0000256" key="8">
    <source>
        <dbReference type="SAM" id="MobiDB-lite"/>
    </source>
</evidence>
<feature type="region of interest" description="Disordered" evidence="8">
    <location>
        <begin position="182"/>
        <end position="224"/>
    </location>
</feature>
<dbReference type="PROSITE" id="PS01264">
    <property type="entry name" value="TBOX_2"/>
    <property type="match status" value="1"/>
</dbReference>
<feature type="compositionally biased region" description="Polar residues" evidence="8">
    <location>
        <begin position="212"/>
        <end position="224"/>
    </location>
</feature>
<comment type="caution">
    <text evidence="7">Lacks conserved residue(s) required for the propagation of feature annotation.</text>
</comment>
<dbReference type="GO" id="GO:0003007">
    <property type="term" value="P:heart morphogenesis"/>
    <property type="evidence" value="ECO:0007669"/>
    <property type="project" value="TreeGrafter"/>
</dbReference>
<dbReference type="GO" id="GO:0000785">
    <property type="term" value="C:chromatin"/>
    <property type="evidence" value="ECO:0007669"/>
    <property type="project" value="TreeGrafter"/>
</dbReference>
<keyword evidence="5" id="KW-0804">Transcription</keyword>
<dbReference type="InterPro" id="IPR008967">
    <property type="entry name" value="p53-like_TF_DNA-bd_sf"/>
</dbReference>
<feature type="compositionally biased region" description="Pro residues" evidence="8">
    <location>
        <begin position="247"/>
        <end position="260"/>
    </location>
</feature>
<dbReference type="GO" id="GO:0001707">
    <property type="term" value="P:mesoderm formation"/>
    <property type="evidence" value="ECO:0007669"/>
    <property type="project" value="TreeGrafter"/>
</dbReference>
<dbReference type="PRINTS" id="PR00938">
    <property type="entry name" value="BRACHYURY"/>
</dbReference>
<feature type="compositionally biased region" description="Pro residues" evidence="8">
    <location>
        <begin position="191"/>
        <end position="200"/>
    </location>
</feature>
<dbReference type="GO" id="GO:0045893">
    <property type="term" value="P:positive regulation of DNA-templated transcription"/>
    <property type="evidence" value="ECO:0007669"/>
    <property type="project" value="InterPro"/>
</dbReference>
<keyword evidence="3" id="KW-0805">Transcription regulation</keyword>
<dbReference type="EMBL" id="JACKWZ010000120">
    <property type="protein sequence ID" value="KAF9415007.1"/>
    <property type="molecule type" value="Genomic_DNA"/>
</dbReference>
<proteinExistence type="predicted"/>
<dbReference type="SUPFAM" id="SSF49417">
    <property type="entry name" value="p53-like transcription factors"/>
    <property type="match status" value="1"/>
</dbReference>
<feature type="compositionally biased region" description="Basic and acidic residues" evidence="8">
    <location>
        <begin position="372"/>
        <end position="389"/>
    </location>
</feature>
<organism evidence="10 11">
    <name type="scientific">Spodoptera exigua</name>
    <name type="common">Beet armyworm</name>
    <name type="synonym">Noctua fulgens</name>
    <dbReference type="NCBI Taxonomy" id="7107"/>
    <lineage>
        <taxon>Eukaryota</taxon>
        <taxon>Metazoa</taxon>
        <taxon>Ecdysozoa</taxon>
        <taxon>Arthropoda</taxon>
        <taxon>Hexapoda</taxon>
        <taxon>Insecta</taxon>
        <taxon>Pterygota</taxon>
        <taxon>Neoptera</taxon>
        <taxon>Endopterygota</taxon>
        <taxon>Lepidoptera</taxon>
        <taxon>Glossata</taxon>
        <taxon>Ditrysia</taxon>
        <taxon>Noctuoidea</taxon>
        <taxon>Noctuidae</taxon>
        <taxon>Amphipyrinae</taxon>
        <taxon>Spodoptera</taxon>
    </lineage>
</organism>
<gene>
    <name evidence="10" type="ORF">HW555_007274</name>
</gene>
<feature type="compositionally biased region" description="Low complexity" evidence="8">
    <location>
        <begin position="261"/>
        <end position="281"/>
    </location>
</feature>
<dbReference type="Gene3D" id="2.60.40.820">
    <property type="entry name" value="Transcription factor, T-box"/>
    <property type="match status" value="1"/>
</dbReference>